<dbReference type="EnsemblPlants" id="Bo5g131920.1">
    <property type="protein sequence ID" value="Bo5g131920.1"/>
    <property type="gene ID" value="Bo5g131920"/>
</dbReference>
<keyword evidence="3" id="KW-1185">Reference proteome</keyword>
<dbReference type="Gramene" id="Bo5g131920.1">
    <property type="protein sequence ID" value="Bo5g131920.1"/>
    <property type="gene ID" value="Bo5g131920"/>
</dbReference>
<feature type="region of interest" description="Disordered" evidence="1">
    <location>
        <begin position="168"/>
        <end position="211"/>
    </location>
</feature>
<dbReference type="PANTHER" id="PTHR47150">
    <property type="entry name" value="OS12G0169200 PROTEIN"/>
    <property type="match status" value="1"/>
</dbReference>
<evidence type="ECO:0000313" key="2">
    <source>
        <dbReference type="EnsemblPlants" id="Bo5g131920.1"/>
    </source>
</evidence>
<feature type="region of interest" description="Disordered" evidence="1">
    <location>
        <begin position="24"/>
        <end position="64"/>
    </location>
</feature>
<reference evidence="2 3" key="1">
    <citation type="journal article" date="2014" name="Genome Biol.">
        <title>Transcriptome and methylome profiling reveals relics of genome dominance in the mesopolyploid Brassica oleracea.</title>
        <authorList>
            <person name="Parkin I.A."/>
            <person name="Koh C."/>
            <person name="Tang H."/>
            <person name="Robinson S.J."/>
            <person name="Kagale S."/>
            <person name="Clarke W.E."/>
            <person name="Town C.D."/>
            <person name="Nixon J."/>
            <person name="Krishnakumar V."/>
            <person name="Bidwell S.L."/>
            <person name="Denoeud F."/>
            <person name="Belcram H."/>
            <person name="Links M.G."/>
            <person name="Just J."/>
            <person name="Clarke C."/>
            <person name="Bender T."/>
            <person name="Huebert T."/>
            <person name="Mason A.S."/>
            <person name="Pires J.C."/>
            <person name="Barker G."/>
            <person name="Moore J."/>
            <person name="Walley P.G."/>
            <person name="Manoli S."/>
            <person name="Batley J."/>
            <person name="Edwards D."/>
            <person name="Nelson M.N."/>
            <person name="Wang X."/>
            <person name="Paterson A.H."/>
            <person name="King G."/>
            <person name="Bancroft I."/>
            <person name="Chalhoub B."/>
            <person name="Sharpe A.G."/>
        </authorList>
    </citation>
    <scope>NUCLEOTIDE SEQUENCE</scope>
    <source>
        <strain evidence="2 3">cv. TO1000</strain>
    </source>
</reference>
<feature type="compositionally biased region" description="Polar residues" evidence="1">
    <location>
        <begin position="268"/>
        <end position="280"/>
    </location>
</feature>
<proteinExistence type="predicted"/>
<sequence length="730" mass="82373">MDPRNPYSRNSGYVGLLNNLQNNNVQDNFPYESYPSSVDIGASENPPFSSQEPEGPSQPEDTPVERLVRRKWTPRDDEVVISAWLNTSKDDVIENVHCKQRWHRINDQTNKFCAAFSAAERQITSGQSDNDLLKVAHQIFYADQGHKFTLEHTWCVLRHEQKWISLNTPTPTGAKRKSGEVNSETAGAHVGEESPQAPVRPEGIKAAKASRNSSKGKAIEDYKSIYELKCEDLARKEKLSKMAILDTLLAKTSPLSESQETVRGLDYSYTQPSQSDDYGLGNTTESDHCSTEMNIMLDQAEIEASHVQYPPQPEVEFGFPKECYCGGEPVLRTSITGRRFYSCENIDDGDCHVYKCWEEAATEEIKALGTQYALLSDKIDYIAGVSDYESELNQVKDLHYQTELKETMLEKTVSDLAKKCYGFELVLEIPYFRPSEDATGRGSLSPLQKCTAAIRQLAYGGAADMVDEYIRLAATTARKCLHNFTAGIISLFGDEYLRHPTPEDMQRLLYENEERGFPEMIGSIDCTMNDLNILDRSPVFDDVINGIAPQVNYYVNEKEYHLAYYLADGIYLKWTTFIQSIRIPQTEMQTKFATTQEAVRKDVERAFGVLQARFAGVKNPSKPEVSSSLDQNSNHEATMDNYYKEPSAATASGNLPAADQTNDYQMKVKKSKSVPNADRGASRSWSFSDPESRRKRRVAGYKVYSVEQKMKGSIRKSFKWFKDIIGISSK</sequence>
<protein>
    <submittedName>
        <fullName evidence="2">Uncharacterized protein</fullName>
    </submittedName>
</protein>
<dbReference type="HOGENOM" id="CLU_012390_5_4_1"/>
<dbReference type="InterPro" id="IPR006912">
    <property type="entry name" value="Harbinger_derived_prot"/>
</dbReference>
<dbReference type="Proteomes" id="UP000032141">
    <property type="component" value="Chromosome C5"/>
</dbReference>
<organism evidence="2 3">
    <name type="scientific">Brassica oleracea var. oleracea</name>
    <dbReference type="NCBI Taxonomy" id="109376"/>
    <lineage>
        <taxon>Eukaryota</taxon>
        <taxon>Viridiplantae</taxon>
        <taxon>Streptophyta</taxon>
        <taxon>Embryophyta</taxon>
        <taxon>Tracheophyta</taxon>
        <taxon>Spermatophyta</taxon>
        <taxon>Magnoliopsida</taxon>
        <taxon>eudicotyledons</taxon>
        <taxon>Gunneridae</taxon>
        <taxon>Pentapetalae</taxon>
        <taxon>rosids</taxon>
        <taxon>malvids</taxon>
        <taxon>Brassicales</taxon>
        <taxon>Brassicaceae</taxon>
        <taxon>Brassiceae</taxon>
        <taxon>Brassica</taxon>
    </lineage>
</organism>
<dbReference type="STRING" id="109376.A0A0D3CKF4"/>
<feature type="region of interest" description="Disordered" evidence="1">
    <location>
        <begin position="260"/>
        <end position="280"/>
    </location>
</feature>
<accession>A0A0D3CKF4</accession>
<dbReference type="AlphaFoldDB" id="A0A0D3CKF4"/>
<evidence type="ECO:0000256" key="1">
    <source>
        <dbReference type="SAM" id="MobiDB-lite"/>
    </source>
</evidence>
<dbReference type="InterPro" id="IPR021899">
    <property type="entry name" value="DUF3511"/>
</dbReference>
<dbReference type="PANTHER" id="PTHR47150:SF5">
    <property type="entry name" value="OS07G0546750 PROTEIN"/>
    <property type="match status" value="1"/>
</dbReference>
<reference evidence="2" key="2">
    <citation type="submission" date="2015-03" db="UniProtKB">
        <authorList>
            <consortium name="EnsemblPlants"/>
        </authorList>
    </citation>
    <scope>IDENTIFICATION</scope>
</reference>
<feature type="region of interest" description="Disordered" evidence="1">
    <location>
        <begin position="666"/>
        <end position="699"/>
    </location>
</feature>
<dbReference type="Pfam" id="PF04827">
    <property type="entry name" value="Plant_tran"/>
    <property type="match status" value="1"/>
</dbReference>
<name>A0A0D3CKF4_BRAOL</name>
<dbReference type="Pfam" id="PF12023">
    <property type="entry name" value="DUF3511"/>
    <property type="match status" value="1"/>
</dbReference>
<evidence type="ECO:0000313" key="3">
    <source>
        <dbReference type="Proteomes" id="UP000032141"/>
    </source>
</evidence>